<evidence type="ECO:0000313" key="3">
    <source>
        <dbReference type="Proteomes" id="UP000735302"/>
    </source>
</evidence>
<dbReference type="AlphaFoldDB" id="A0AAV3ZUV0"/>
<accession>A0AAV3ZUV0</accession>
<dbReference type="Proteomes" id="UP000735302">
    <property type="component" value="Unassembled WGS sequence"/>
</dbReference>
<evidence type="ECO:0000313" key="2">
    <source>
        <dbReference type="EMBL" id="GFN98217.1"/>
    </source>
</evidence>
<proteinExistence type="predicted"/>
<comment type="caution">
    <text evidence="2">The sequence shown here is derived from an EMBL/GenBank/DDBJ whole genome shotgun (WGS) entry which is preliminary data.</text>
</comment>
<gene>
    <name evidence="2" type="ORF">PoB_002472300</name>
</gene>
<reference evidence="2 3" key="1">
    <citation type="journal article" date="2021" name="Elife">
        <title>Chloroplast acquisition without the gene transfer in kleptoplastic sea slugs, Plakobranchus ocellatus.</title>
        <authorList>
            <person name="Maeda T."/>
            <person name="Takahashi S."/>
            <person name="Yoshida T."/>
            <person name="Shimamura S."/>
            <person name="Takaki Y."/>
            <person name="Nagai Y."/>
            <person name="Toyoda A."/>
            <person name="Suzuki Y."/>
            <person name="Arimoto A."/>
            <person name="Ishii H."/>
            <person name="Satoh N."/>
            <person name="Nishiyama T."/>
            <person name="Hasebe M."/>
            <person name="Maruyama T."/>
            <person name="Minagawa J."/>
            <person name="Obokata J."/>
            <person name="Shigenobu S."/>
        </authorList>
    </citation>
    <scope>NUCLEOTIDE SEQUENCE [LARGE SCALE GENOMIC DNA]</scope>
</reference>
<protein>
    <submittedName>
        <fullName evidence="2">Uncharacterized protein</fullName>
    </submittedName>
</protein>
<keyword evidence="1" id="KW-0732">Signal</keyword>
<feature type="signal peptide" evidence="1">
    <location>
        <begin position="1"/>
        <end position="22"/>
    </location>
</feature>
<name>A0AAV3ZUV0_9GAST</name>
<organism evidence="2 3">
    <name type="scientific">Plakobranchus ocellatus</name>
    <dbReference type="NCBI Taxonomy" id="259542"/>
    <lineage>
        <taxon>Eukaryota</taxon>
        <taxon>Metazoa</taxon>
        <taxon>Spiralia</taxon>
        <taxon>Lophotrochozoa</taxon>
        <taxon>Mollusca</taxon>
        <taxon>Gastropoda</taxon>
        <taxon>Heterobranchia</taxon>
        <taxon>Euthyneura</taxon>
        <taxon>Panpulmonata</taxon>
        <taxon>Sacoglossa</taxon>
        <taxon>Placobranchoidea</taxon>
        <taxon>Plakobranchidae</taxon>
        <taxon>Plakobranchus</taxon>
    </lineage>
</organism>
<sequence length="197" mass="22770">MEHPQTFLLLVLMALAVTCASAQSRHRQVCGNVPYVWRNNNMSCPHVHAVCADVFNTRRDWFNGTACQEKRVLHNCMCPGNSLCPVNSDAHKVYSTRQHTQYLCQPVCTLPYCQNIRMTPRRGHRRVDPIFPMTSVQNAPEFGNRTYTKLDCRCPRHHYPVQAAGVHRAVTSYTHRWDAIKNTYSTFYICRGYRGEH</sequence>
<evidence type="ECO:0000256" key="1">
    <source>
        <dbReference type="SAM" id="SignalP"/>
    </source>
</evidence>
<feature type="chain" id="PRO_5043405400" evidence="1">
    <location>
        <begin position="23"/>
        <end position="197"/>
    </location>
</feature>
<keyword evidence="3" id="KW-1185">Reference proteome</keyword>
<dbReference type="EMBL" id="BLXT01002832">
    <property type="protein sequence ID" value="GFN98217.1"/>
    <property type="molecule type" value="Genomic_DNA"/>
</dbReference>